<protein>
    <submittedName>
        <fullName evidence="3">Uncharacterized protein LOC112494136</fullName>
    </submittedName>
</protein>
<reference evidence="3" key="1">
    <citation type="submission" date="2025-08" db="UniProtKB">
        <authorList>
            <consortium name="RefSeq"/>
        </authorList>
    </citation>
    <scope>IDENTIFICATION</scope>
</reference>
<feature type="region of interest" description="Disordered" evidence="1">
    <location>
        <begin position="77"/>
        <end position="98"/>
    </location>
</feature>
<dbReference type="AlphaFoldDB" id="A0AAJ7VZT5"/>
<feature type="compositionally biased region" description="Polar residues" evidence="1">
    <location>
        <begin position="78"/>
        <end position="93"/>
    </location>
</feature>
<evidence type="ECO:0000313" key="2">
    <source>
        <dbReference type="Proteomes" id="UP000694920"/>
    </source>
</evidence>
<dbReference type="RefSeq" id="XP_024939259.1">
    <property type="nucleotide sequence ID" value="XM_025083491.1"/>
</dbReference>
<name>A0AAJ7VZT5_CEPCN</name>
<feature type="compositionally biased region" description="Basic and acidic residues" evidence="1">
    <location>
        <begin position="158"/>
        <end position="169"/>
    </location>
</feature>
<dbReference type="KEGG" id="ccin:112494136"/>
<dbReference type="GeneID" id="112494136"/>
<gene>
    <name evidence="3" type="primary">LOC112494136</name>
</gene>
<feature type="region of interest" description="Disordered" evidence="1">
    <location>
        <begin position="28"/>
        <end position="58"/>
    </location>
</feature>
<dbReference type="Proteomes" id="UP000694920">
    <property type="component" value="Unplaced"/>
</dbReference>
<feature type="region of interest" description="Disordered" evidence="1">
    <location>
        <begin position="141"/>
        <end position="170"/>
    </location>
</feature>
<feature type="region of interest" description="Disordered" evidence="1">
    <location>
        <begin position="285"/>
        <end position="306"/>
    </location>
</feature>
<feature type="compositionally biased region" description="Basic and acidic residues" evidence="1">
    <location>
        <begin position="285"/>
        <end position="294"/>
    </location>
</feature>
<keyword evidence="2" id="KW-1185">Reference proteome</keyword>
<proteinExistence type="predicted"/>
<evidence type="ECO:0000256" key="1">
    <source>
        <dbReference type="SAM" id="MobiDB-lite"/>
    </source>
</evidence>
<sequence length="559" mass="63385">MNNLLQRMIRKSDEEVDKHCVFFDNGRQQDQDWSISPENNNKTGQWQKRQGQSKPSTLMNCQKSRLSTLTENIKLRVTRNTTPKKSQKTSPSRKSSEMPVLEDIIKEFETNYVSQAKSSGKPKNFVRKIVAAFEEKYKTYENPMESPDNAPSTSTAVTREKSGAEESNKKLPRFLTSKNVNFDCTKSMENIYYSSEDSINQKEITSTIGTSKDRKDTAPRIVGAYLKKPIEVEETAIDWIPITGTRLPRKKSFKRILSILTGKKKSDSFNHQVVFSSQQNLTFDEPRDIQDSGYEKSSSSSSSLQSITESLLHQENSYVESSKRSTFSTFGSEKDGKPKNTSYRNSCDSGKLLFDEVPRSKLADDLGPSYPGNPSKFTKSLGRRGLTCSKKMSFVAGDLSNFDTSKRPIVPLTKDDPEEVTDPGQDILAVEYRKKVKGALKSSEVVYDVPRRYCLSRSEPGLPDALRLSKLEPIYDVPIPMAERPRSNVYEESLSLQRRNVFFDSDLASGFYGNPGERSYATVKPRNRKVNVSREIIRSCMDIESRCLERPAYRPSLMI</sequence>
<accession>A0AAJ7VZT5</accession>
<feature type="region of interest" description="Disordered" evidence="1">
    <location>
        <begin position="323"/>
        <end position="345"/>
    </location>
</feature>
<evidence type="ECO:0000313" key="3">
    <source>
        <dbReference type="RefSeq" id="XP_024939259.1"/>
    </source>
</evidence>
<organism evidence="2 3">
    <name type="scientific">Cephus cinctus</name>
    <name type="common">Wheat stem sawfly</name>
    <dbReference type="NCBI Taxonomy" id="211228"/>
    <lineage>
        <taxon>Eukaryota</taxon>
        <taxon>Metazoa</taxon>
        <taxon>Ecdysozoa</taxon>
        <taxon>Arthropoda</taxon>
        <taxon>Hexapoda</taxon>
        <taxon>Insecta</taxon>
        <taxon>Pterygota</taxon>
        <taxon>Neoptera</taxon>
        <taxon>Endopterygota</taxon>
        <taxon>Hymenoptera</taxon>
        <taxon>Cephoidea</taxon>
        <taxon>Cephidae</taxon>
        <taxon>Cephus</taxon>
    </lineage>
</organism>